<proteinExistence type="predicted"/>
<reference evidence="2" key="1">
    <citation type="submission" date="2017-03" db="EMBL/GenBank/DDBJ databases">
        <title>Phytopthora megakarya and P. palmivora, two closely related causual agents of cacao black pod achieved similar genome size and gene model numbers by different mechanisms.</title>
        <authorList>
            <person name="Ali S."/>
            <person name="Shao J."/>
            <person name="Larry D.J."/>
            <person name="Kronmiller B."/>
            <person name="Shen D."/>
            <person name="Strem M.D."/>
            <person name="Melnick R.L."/>
            <person name="Guiltinan M.J."/>
            <person name="Tyler B.M."/>
            <person name="Meinhardt L.W."/>
            <person name="Bailey B.A."/>
        </authorList>
    </citation>
    <scope>NUCLEOTIDE SEQUENCE [LARGE SCALE GENOMIC DNA]</scope>
    <source>
        <strain evidence="2">zdho120</strain>
    </source>
</reference>
<gene>
    <name evidence="1" type="ORF">PHMEG_00035160</name>
</gene>
<sequence>MLLDRGKSTDDVFKLLKFDRVGHDIFNLESTATKIQTNKIGNYLVSDESPRNVFQYLGLDELGDAILDTSLFRMWMKYVNDFNKRNPNQQASWFTPRRIECEWGGIRMINIAMQKANTVKIDKMVEREWLNYWLDNDMPPGAVYQWLDLVKKGGNDRKFITWTTYLDEFNQRYPTYRKIRIE</sequence>
<dbReference type="AlphaFoldDB" id="A0A225US05"/>
<dbReference type="EMBL" id="NBNE01013595">
    <property type="protein sequence ID" value="OWY94969.1"/>
    <property type="molecule type" value="Genomic_DNA"/>
</dbReference>
<dbReference type="OrthoDB" id="118898at2759"/>
<dbReference type="Proteomes" id="UP000198211">
    <property type="component" value="Unassembled WGS sequence"/>
</dbReference>
<name>A0A225US05_9STRA</name>
<evidence type="ECO:0000313" key="1">
    <source>
        <dbReference type="EMBL" id="OWY94969.1"/>
    </source>
</evidence>
<organism evidence="1 2">
    <name type="scientific">Phytophthora megakarya</name>
    <dbReference type="NCBI Taxonomy" id="4795"/>
    <lineage>
        <taxon>Eukaryota</taxon>
        <taxon>Sar</taxon>
        <taxon>Stramenopiles</taxon>
        <taxon>Oomycota</taxon>
        <taxon>Peronosporomycetes</taxon>
        <taxon>Peronosporales</taxon>
        <taxon>Peronosporaceae</taxon>
        <taxon>Phytophthora</taxon>
    </lineage>
</organism>
<comment type="caution">
    <text evidence="1">The sequence shown here is derived from an EMBL/GenBank/DDBJ whole genome shotgun (WGS) entry which is preliminary data.</text>
</comment>
<keyword evidence="2" id="KW-1185">Reference proteome</keyword>
<accession>A0A225US05</accession>
<evidence type="ECO:0000313" key="2">
    <source>
        <dbReference type="Proteomes" id="UP000198211"/>
    </source>
</evidence>
<protein>
    <submittedName>
        <fullName evidence="1">Avirulence (Avh) protein</fullName>
    </submittedName>
</protein>